<evidence type="ECO:0000313" key="2">
    <source>
        <dbReference type="Proteomes" id="UP000029643"/>
    </source>
</evidence>
<reference evidence="1 2" key="1">
    <citation type="journal article" date="2014" name="Genome Announc.">
        <title>Draft Genome Sequences of Marine Flavobacterium Algibacter lectus Strains SS8 and NR4.</title>
        <authorList>
            <person name="Takatani N."/>
            <person name="Nakanishi M."/>
            <person name="Meirelles P."/>
            <person name="Mino S."/>
            <person name="Suda W."/>
            <person name="Oshima K."/>
            <person name="Hattori M."/>
            <person name="Ohkuma M."/>
            <person name="Hosokawa M."/>
            <person name="Miyashita K."/>
            <person name="Thompson F.L."/>
            <person name="Niwa A."/>
            <person name="Sawabe T."/>
            <person name="Sawabe T."/>
        </authorList>
    </citation>
    <scope>NUCLEOTIDE SEQUENCE [LARGE SCALE GENOMIC DNA]</scope>
    <source>
        <strain evidence="2">JCM19274</strain>
    </source>
</reference>
<dbReference type="AlphaFoldDB" id="A0A090WPK1"/>
<gene>
    <name evidence="1" type="ORF">JCM19274_5047</name>
</gene>
<proteinExistence type="predicted"/>
<evidence type="ECO:0000313" key="1">
    <source>
        <dbReference type="EMBL" id="GAL77334.1"/>
    </source>
</evidence>
<sequence>MIISCTKEDNQVLVESEHTGVESMIIKSKLDITIEALGGTAEDHPFIQGLSSNFYGAAYTAM</sequence>
<organism evidence="1 2">
    <name type="scientific">Algibacter lectus</name>
    <dbReference type="NCBI Taxonomy" id="221126"/>
    <lineage>
        <taxon>Bacteria</taxon>
        <taxon>Pseudomonadati</taxon>
        <taxon>Bacteroidota</taxon>
        <taxon>Flavobacteriia</taxon>
        <taxon>Flavobacteriales</taxon>
        <taxon>Flavobacteriaceae</taxon>
        <taxon>Algibacter</taxon>
    </lineage>
</organism>
<comment type="caution">
    <text evidence="1">The sequence shown here is derived from an EMBL/GenBank/DDBJ whole genome shotgun (WGS) entry which is preliminary data.</text>
</comment>
<protein>
    <submittedName>
        <fullName evidence="1">Uncharacterized protein</fullName>
    </submittedName>
</protein>
<dbReference type="EMBL" id="BBNU01000001">
    <property type="protein sequence ID" value="GAL77334.1"/>
    <property type="molecule type" value="Genomic_DNA"/>
</dbReference>
<accession>A0A090WPK1</accession>
<name>A0A090WPK1_9FLAO</name>
<dbReference type="Proteomes" id="UP000029643">
    <property type="component" value="Unassembled WGS sequence"/>
</dbReference>